<feature type="domain" description="Flagellar motor switch protein FliG middle" evidence="11">
    <location>
        <begin position="146"/>
        <end position="220"/>
    </location>
</feature>
<dbReference type="EMBL" id="JAWSTH010000072">
    <property type="protein sequence ID" value="MDW5597011.1"/>
    <property type="molecule type" value="Genomic_DNA"/>
</dbReference>
<evidence type="ECO:0000256" key="2">
    <source>
        <dbReference type="ARBA" id="ARBA00004413"/>
    </source>
</evidence>
<evidence type="ECO:0000256" key="1">
    <source>
        <dbReference type="ARBA" id="ARBA00004117"/>
    </source>
</evidence>
<accession>A0ABU4HUQ9</accession>
<evidence type="ECO:0000259" key="11">
    <source>
        <dbReference type="Pfam" id="PF14841"/>
    </source>
</evidence>
<dbReference type="InterPro" id="IPR000090">
    <property type="entry name" value="Flg_Motor_Flig"/>
</dbReference>
<dbReference type="PRINTS" id="PR00954">
    <property type="entry name" value="FLGMOTORFLIG"/>
</dbReference>
<evidence type="ECO:0000313" key="13">
    <source>
        <dbReference type="EMBL" id="MDW5597011.1"/>
    </source>
</evidence>
<comment type="subcellular location">
    <subcellularLocation>
        <location evidence="1">Bacterial flagellum basal body</location>
    </subcellularLocation>
    <subcellularLocation>
        <location evidence="2">Cell membrane</location>
        <topology evidence="2">Peripheral membrane protein</topology>
        <orientation evidence="2">Cytoplasmic side</orientation>
    </subcellularLocation>
</comment>
<evidence type="ECO:0000256" key="9">
    <source>
        <dbReference type="ARBA" id="ARBA00023143"/>
    </source>
</evidence>
<dbReference type="InterPro" id="IPR032779">
    <property type="entry name" value="FliG_M"/>
</dbReference>
<dbReference type="Proteomes" id="UP001284601">
    <property type="component" value="Unassembled WGS sequence"/>
</dbReference>
<feature type="domain" description="Flagellar motor switch protein FliG C-terminal" evidence="10">
    <location>
        <begin position="249"/>
        <end position="355"/>
    </location>
</feature>
<evidence type="ECO:0000256" key="7">
    <source>
        <dbReference type="ARBA" id="ARBA00022779"/>
    </source>
</evidence>
<dbReference type="PANTHER" id="PTHR30534:SF0">
    <property type="entry name" value="FLAGELLAR MOTOR SWITCH PROTEIN FLIG"/>
    <property type="match status" value="1"/>
</dbReference>
<dbReference type="Pfam" id="PF01706">
    <property type="entry name" value="FliG_C"/>
    <property type="match status" value="1"/>
</dbReference>
<keyword evidence="6" id="KW-0145">Chemotaxis</keyword>
<gene>
    <name evidence="13" type="primary">fliG</name>
    <name evidence="13" type="ORF">R7226_21870</name>
</gene>
<dbReference type="Gene3D" id="1.10.220.30">
    <property type="match status" value="3"/>
</dbReference>
<dbReference type="NCBIfam" id="TIGR00207">
    <property type="entry name" value="fliG"/>
    <property type="match status" value="1"/>
</dbReference>
<keyword evidence="8" id="KW-0472">Membrane</keyword>
<protein>
    <recommendedName>
        <fullName evidence="4">Flagellar motor switch protein FliG</fullName>
    </recommendedName>
</protein>
<dbReference type="InterPro" id="IPR023087">
    <property type="entry name" value="Flg_Motor_Flig_C"/>
</dbReference>
<sequence>MAIQLPAANDPAAAAVGETGVMPAPRRLPQRTPVRIVGRQKAAILLVALGPEKAAEIFKHLRDEEIETLSLEMAKLNQIDHESVEYVFDELVATVTAYDSLAAGGVDYAREVLERALGPERAAEIIGRLSTVIEMRPFEFLRRTPPEHIVTFLRAEAPQTIALVIANLHTTLAAQVLAHLPEEEQADIALRIARMSETPPDVVKEIEGVMRQKLASVVQQEYSSQGGVKSLAEILNYTDRPTERNVLDTLTERDAELGEEVRRLLFVFEDIAKLDDRSIQLVLREADQRDLALALRAVDEEVRERILQNMSERGATLLREEMDYMPPQRKRVVEEAQGRIVAIVRRLEDAGALVIGRGGSDTIV</sequence>
<keyword evidence="13" id="KW-0969">Cilium</keyword>
<keyword evidence="9" id="KW-0975">Bacterial flagellum</keyword>
<evidence type="ECO:0000259" key="12">
    <source>
        <dbReference type="Pfam" id="PF14842"/>
    </source>
</evidence>
<evidence type="ECO:0000256" key="3">
    <source>
        <dbReference type="ARBA" id="ARBA00010299"/>
    </source>
</evidence>
<name>A0ABU4HUQ9_9ACTN</name>
<organism evidence="13 14">
    <name type="scientific">Conexibacter stalactiti</name>
    <dbReference type="NCBI Taxonomy" id="1940611"/>
    <lineage>
        <taxon>Bacteria</taxon>
        <taxon>Bacillati</taxon>
        <taxon>Actinomycetota</taxon>
        <taxon>Thermoleophilia</taxon>
        <taxon>Solirubrobacterales</taxon>
        <taxon>Conexibacteraceae</taxon>
        <taxon>Conexibacter</taxon>
    </lineage>
</organism>
<evidence type="ECO:0000313" key="14">
    <source>
        <dbReference type="Proteomes" id="UP001284601"/>
    </source>
</evidence>
<evidence type="ECO:0000256" key="6">
    <source>
        <dbReference type="ARBA" id="ARBA00022500"/>
    </source>
</evidence>
<dbReference type="InterPro" id="IPR028263">
    <property type="entry name" value="FliG_N"/>
</dbReference>
<keyword evidence="5" id="KW-1003">Cell membrane</keyword>
<dbReference type="RefSeq" id="WP_318599447.1">
    <property type="nucleotide sequence ID" value="NZ_JAWSTH010000072.1"/>
</dbReference>
<evidence type="ECO:0000259" key="10">
    <source>
        <dbReference type="Pfam" id="PF01706"/>
    </source>
</evidence>
<dbReference type="Pfam" id="PF14841">
    <property type="entry name" value="FliG_M"/>
    <property type="match status" value="1"/>
</dbReference>
<keyword evidence="13" id="KW-0282">Flagellum</keyword>
<comment type="similarity">
    <text evidence="3">Belongs to the FliG family.</text>
</comment>
<keyword evidence="14" id="KW-1185">Reference proteome</keyword>
<dbReference type="PANTHER" id="PTHR30534">
    <property type="entry name" value="FLAGELLAR MOTOR SWITCH PROTEIN FLIG"/>
    <property type="match status" value="1"/>
</dbReference>
<keyword evidence="7" id="KW-0283">Flagellar rotation</keyword>
<dbReference type="InterPro" id="IPR011002">
    <property type="entry name" value="FliG_a-hlx"/>
</dbReference>
<dbReference type="SUPFAM" id="SSF48029">
    <property type="entry name" value="FliG"/>
    <property type="match status" value="2"/>
</dbReference>
<feature type="domain" description="Flagellar motor switch protein FliG N-terminal" evidence="12">
    <location>
        <begin position="38"/>
        <end position="138"/>
    </location>
</feature>
<evidence type="ECO:0000256" key="8">
    <source>
        <dbReference type="ARBA" id="ARBA00023136"/>
    </source>
</evidence>
<reference evidence="14" key="1">
    <citation type="submission" date="2023-07" db="EMBL/GenBank/DDBJ databases">
        <title>Conexibacter stalactiti sp. nov., isolated from stalactites in a lava cave and emended description of the genus Conexibacter.</title>
        <authorList>
            <person name="Lee S.D."/>
        </authorList>
    </citation>
    <scope>NUCLEOTIDE SEQUENCE [LARGE SCALE GENOMIC DNA]</scope>
    <source>
        <strain evidence="14">KCTC 39840</strain>
    </source>
</reference>
<comment type="caution">
    <text evidence="13">The sequence shown here is derived from an EMBL/GenBank/DDBJ whole genome shotgun (WGS) entry which is preliminary data.</text>
</comment>
<reference evidence="13 14" key="2">
    <citation type="submission" date="2023-10" db="EMBL/GenBank/DDBJ databases">
        <authorList>
            <person name="Han X.F."/>
        </authorList>
    </citation>
    <scope>NUCLEOTIDE SEQUENCE [LARGE SCALE GENOMIC DNA]</scope>
    <source>
        <strain evidence="13 14">KCTC 39840</strain>
    </source>
</reference>
<evidence type="ECO:0000256" key="5">
    <source>
        <dbReference type="ARBA" id="ARBA00022475"/>
    </source>
</evidence>
<proteinExistence type="inferred from homology"/>
<dbReference type="PIRSF" id="PIRSF003161">
    <property type="entry name" value="FliG"/>
    <property type="match status" value="1"/>
</dbReference>
<dbReference type="Pfam" id="PF14842">
    <property type="entry name" value="FliG_N"/>
    <property type="match status" value="1"/>
</dbReference>
<keyword evidence="13" id="KW-0966">Cell projection</keyword>
<evidence type="ECO:0000256" key="4">
    <source>
        <dbReference type="ARBA" id="ARBA00021870"/>
    </source>
</evidence>